<comment type="caution">
    <text evidence="2">The sequence shown here is derived from an EMBL/GenBank/DDBJ whole genome shotgun (WGS) entry which is preliminary data.</text>
</comment>
<dbReference type="EMBL" id="JAAMPI010001074">
    <property type="protein sequence ID" value="KAF4626842.1"/>
    <property type="molecule type" value="Genomic_DNA"/>
</dbReference>
<keyword evidence="3" id="KW-1185">Reference proteome</keyword>
<dbReference type="Proteomes" id="UP000566819">
    <property type="component" value="Unassembled WGS sequence"/>
</dbReference>
<evidence type="ECO:0000313" key="2">
    <source>
        <dbReference type="EMBL" id="KAF4626842.1"/>
    </source>
</evidence>
<reference evidence="2 3" key="1">
    <citation type="submission" date="2020-03" db="EMBL/GenBank/DDBJ databases">
        <title>Draft Genome Sequence of Cudoniella acicularis.</title>
        <authorList>
            <person name="Buettner E."/>
            <person name="Kellner H."/>
        </authorList>
    </citation>
    <scope>NUCLEOTIDE SEQUENCE [LARGE SCALE GENOMIC DNA]</scope>
    <source>
        <strain evidence="2 3">DSM 108380</strain>
    </source>
</reference>
<feature type="region of interest" description="Disordered" evidence="1">
    <location>
        <begin position="244"/>
        <end position="275"/>
    </location>
</feature>
<sequence length="275" mass="31289">MLLFAERKRLQPQEVPDGRAQDLSFYQAFNIRFRGGIKTPNQISGLQTAIKQNGKIIRFKISQFQDHREGGLTKPRYDDDSKKVLGITTHIASDVIYPLLQPDLSVSERLLHQFYTAIVVSNDLHALSRGISSIRQIAPSNGSEPFVEDEAINELVDEYNGRHSKFSTIRVEANYELSKFVDLPRERKVMLCQRAIDDSQILVKTDPENKDTHEDQLEDMKKHLEKLTEEAVLIATAFGDTGQYKRGRDPTAGWNIHDRPKQRSRTGSCSGKLKP</sequence>
<protein>
    <submittedName>
        <fullName evidence="2">Uncharacterized protein</fullName>
    </submittedName>
</protein>
<accession>A0A8H4REQ2</accession>
<organism evidence="2 3">
    <name type="scientific">Cudoniella acicularis</name>
    <dbReference type="NCBI Taxonomy" id="354080"/>
    <lineage>
        <taxon>Eukaryota</taxon>
        <taxon>Fungi</taxon>
        <taxon>Dikarya</taxon>
        <taxon>Ascomycota</taxon>
        <taxon>Pezizomycotina</taxon>
        <taxon>Leotiomycetes</taxon>
        <taxon>Helotiales</taxon>
        <taxon>Tricladiaceae</taxon>
        <taxon>Cudoniella</taxon>
    </lineage>
</organism>
<evidence type="ECO:0000256" key="1">
    <source>
        <dbReference type="SAM" id="MobiDB-lite"/>
    </source>
</evidence>
<proteinExistence type="predicted"/>
<evidence type="ECO:0000313" key="3">
    <source>
        <dbReference type="Proteomes" id="UP000566819"/>
    </source>
</evidence>
<dbReference type="AlphaFoldDB" id="A0A8H4REQ2"/>
<name>A0A8H4REQ2_9HELO</name>
<gene>
    <name evidence="2" type="ORF">G7Y89_g11315</name>
</gene>